<keyword evidence="6" id="KW-0472">Membrane</keyword>
<keyword evidence="3" id="KW-0687">Ribonucleoprotein</keyword>
<keyword evidence="2" id="KW-0689">Ribosomal protein</keyword>
<evidence type="ECO:0000256" key="3">
    <source>
        <dbReference type="ARBA" id="ARBA00023274"/>
    </source>
</evidence>
<evidence type="ECO:0000256" key="1">
    <source>
        <dbReference type="ARBA" id="ARBA00006700"/>
    </source>
</evidence>
<evidence type="ECO:0000256" key="5">
    <source>
        <dbReference type="SAM" id="MobiDB-lite"/>
    </source>
</evidence>
<dbReference type="HOGENOM" id="CLU_073162_0_0_1"/>
<dbReference type="InterPro" id="IPR012677">
    <property type="entry name" value="Nucleotide-bd_a/b_plait_sf"/>
</dbReference>
<organism evidence="7 8">
    <name type="scientific">Ceriporiopsis subvermispora (strain B)</name>
    <name type="common">White-rot fungus</name>
    <name type="synonym">Gelatoporia subvermispora</name>
    <dbReference type="NCBI Taxonomy" id="914234"/>
    <lineage>
        <taxon>Eukaryota</taxon>
        <taxon>Fungi</taxon>
        <taxon>Dikarya</taxon>
        <taxon>Basidiomycota</taxon>
        <taxon>Agaricomycotina</taxon>
        <taxon>Agaricomycetes</taxon>
        <taxon>Polyporales</taxon>
        <taxon>Gelatoporiaceae</taxon>
        <taxon>Gelatoporia</taxon>
    </lineage>
</organism>
<accession>M2R2G9</accession>
<dbReference type="Pfam" id="PF00276">
    <property type="entry name" value="Ribosomal_L23"/>
    <property type="match status" value="1"/>
</dbReference>
<dbReference type="GO" id="GO:0032543">
    <property type="term" value="P:mitochondrial translation"/>
    <property type="evidence" value="ECO:0007669"/>
    <property type="project" value="TreeGrafter"/>
</dbReference>
<gene>
    <name evidence="7" type="ORF">CERSUDRAFT_92772</name>
</gene>
<evidence type="ECO:0000256" key="6">
    <source>
        <dbReference type="SAM" id="Phobius"/>
    </source>
</evidence>
<dbReference type="STRING" id="914234.M2R2G9"/>
<sequence>MEVKTKTEDRTRTCVALTASDSSATITIRSNNLPKWAPRLFAFQDLAAATSAVVLAVLIVAGARLAALPPVARVARTASTPRAVRIRRERNRPKAPIPSADDATPTGLTPTEHARYQRLLAMGELADESGKMPTEGEWLERLDERRSRIRGVRTVKTEDGTEEQVVGHTIYLPNIIFKLVRNHTPPGQPYNPYEATFRVPPSITKTDIRGYLAAVYGVRTTYVRTDNYISPLFSLRTGPGKVQRSERTYKRAVVGLAEPFYYPQALEDMSAADREKRLAWINQVFGREGHDDLQHLAFLSATKRSTPQQSWRWRTGATAQRGNIMRLIAERRANREEVIKEAKEQMVKERGTAGEQTASS</sequence>
<evidence type="ECO:0000313" key="8">
    <source>
        <dbReference type="Proteomes" id="UP000016930"/>
    </source>
</evidence>
<feature type="transmembrane region" description="Helical" evidence="6">
    <location>
        <begin position="46"/>
        <end position="67"/>
    </location>
</feature>
<protein>
    <recommendedName>
        <fullName evidence="4">Large ribosomal subunit protein uL23m</fullName>
    </recommendedName>
</protein>
<keyword evidence="8" id="KW-1185">Reference proteome</keyword>
<comment type="similarity">
    <text evidence="1">Belongs to the universal ribosomal protein uL23 family.</text>
</comment>
<dbReference type="PANTHER" id="PTHR12059">
    <property type="entry name" value="RIBOSOMAL PROTEIN L23-RELATED"/>
    <property type="match status" value="1"/>
</dbReference>
<proteinExistence type="inferred from homology"/>
<dbReference type="Gene3D" id="3.30.70.330">
    <property type="match status" value="1"/>
</dbReference>
<dbReference type="EMBL" id="KB445794">
    <property type="protein sequence ID" value="EMD38735.1"/>
    <property type="molecule type" value="Genomic_DNA"/>
</dbReference>
<feature type="region of interest" description="Disordered" evidence="5">
    <location>
        <begin position="85"/>
        <end position="109"/>
    </location>
</feature>
<dbReference type="GO" id="GO:0005762">
    <property type="term" value="C:mitochondrial large ribosomal subunit"/>
    <property type="evidence" value="ECO:0007669"/>
    <property type="project" value="TreeGrafter"/>
</dbReference>
<keyword evidence="6" id="KW-0812">Transmembrane</keyword>
<evidence type="ECO:0000313" key="7">
    <source>
        <dbReference type="EMBL" id="EMD38735.1"/>
    </source>
</evidence>
<dbReference type="Proteomes" id="UP000016930">
    <property type="component" value="Unassembled WGS sequence"/>
</dbReference>
<dbReference type="SUPFAM" id="SSF54189">
    <property type="entry name" value="Ribosomal proteins S24e, L23 and L15e"/>
    <property type="match status" value="1"/>
</dbReference>
<dbReference type="InterPro" id="IPR013025">
    <property type="entry name" value="Ribosomal_uL23-like"/>
</dbReference>
<dbReference type="OrthoDB" id="275582at2759"/>
<name>M2R2G9_CERS8</name>
<evidence type="ECO:0000256" key="4">
    <source>
        <dbReference type="ARBA" id="ARBA00039977"/>
    </source>
</evidence>
<keyword evidence="6" id="KW-1133">Transmembrane helix</keyword>
<reference evidence="7 8" key="1">
    <citation type="journal article" date="2012" name="Proc. Natl. Acad. Sci. U.S.A.">
        <title>Comparative genomics of Ceriporiopsis subvermispora and Phanerochaete chrysosporium provide insight into selective ligninolysis.</title>
        <authorList>
            <person name="Fernandez-Fueyo E."/>
            <person name="Ruiz-Duenas F.J."/>
            <person name="Ferreira P."/>
            <person name="Floudas D."/>
            <person name="Hibbett D.S."/>
            <person name="Canessa P."/>
            <person name="Larrondo L.F."/>
            <person name="James T.Y."/>
            <person name="Seelenfreund D."/>
            <person name="Lobos S."/>
            <person name="Polanco R."/>
            <person name="Tello M."/>
            <person name="Honda Y."/>
            <person name="Watanabe T."/>
            <person name="Watanabe T."/>
            <person name="Ryu J.S."/>
            <person name="Kubicek C.P."/>
            <person name="Schmoll M."/>
            <person name="Gaskell J."/>
            <person name="Hammel K.E."/>
            <person name="St John F.J."/>
            <person name="Vanden Wymelenberg A."/>
            <person name="Sabat G."/>
            <person name="Splinter BonDurant S."/>
            <person name="Syed K."/>
            <person name="Yadav J.S."/>
            <person name="Doddapaneni H."/>
            <person name="Subramanian V."/>
            <person name="Lavin J.L."/>
            <person name="Oguiza J.A."/>
            <person name="Perez G."/>
            <person name="Pisabarro A.G."/>
            <person name="Ramirez L."/>
            <person name="Santoyo F."/>
            <person name="Master E."/>
            <person name="Coutinho P.M."/>
            <person name="Henrissat B."/>
            <person name="Lombard V."/>
            <person name="Magnuson J.K."/>
            <person name="Kuees U."/>
            <person name="Hori C."/>
            <person name="Igarashi K."/>
            <person name="Samejima M."/>
            <person name="Held B.W."/>
            <person name="Barry K.W."/>
            <person name="LaButti K.M."/>
            <person name="Lapidus A."/>
            <person name="Lindquist E.A."/>
            <person name="Lucas S.M."/>
            <person name="Riley R."/>
            <person name="Salamov A.A."/>
            <person name="Hoffmeister D."/>
            <person name="Schwenk D."/>
            <person name="Hadar Y."/>
            <person name="Yarden O."/>
            <person name="de Vries R.P."/>
            <person name="Wiebenga A."/>
            <person name="Stenlid J."/>
            <person name="Eastwood D."/>
            <person name="Grigoriev I.V."/>
            <person name="Berka R.M."/>
            <person name="Blanchette R.A."/>
            <person name="Kersten P."/>
            <person name="Martinez A.T."/>
            <person name="Vicuna R."/>
            <person name="Cullen D."/>
        </authorList>
    </citation>
    <scope>NUCLEOTIDE SEQUENCE [LARGE SCALE GENOMIC DNA]</scope>
    <source>
        <strain evidence="7 8">B</strain>
    </source>
</reference>
<dbReference type="PANTHER" id="PTHR12059:SF5">
    <property type="entry name" value="LARGE RIBOSOMAL SUBUNIT PROTEIN UL23M"/>
    <property type="match status" value="1"/>
</dbReference>
<dbReference type="InterPro" id="IPR012678">
    <property type="entry name" value="Ribosomal_uL23/eL15/eS24_sf"/>
</dbReference>
<dbReference type="GO" id="GO:0003735">
    <property type="term" value="F:structural constituent of ribosome"/>
    <property type="evidence" value="ECO:0007669"/>
    <property type="project" value="InterPro"/>
</dbReference>
<evidence type="ECO:0000256" key="2">
    <source>
        <dbReference type="ARBA" id="ARBA00022980"/>
    </source>
</evidence>
<dbReference type="AlphaFoldDB" id="M2R2G9"/>